<dbReference type="InterPro" id="IPR011576">
    <property type="entry name" value="Pyridox_Oxase_N"/>
</dbReference>
<dbReference type="Proteomes" id="UP000018291">
    <property type="component" value="Unassembled WGS sequence"/>
</dbReference>
<dbReference type="EMBL" id="CANL01000035">
    <property type="protein sequence ID" value="CCM64489.1"/>
    <property type="molecule type" value="Genomic_DNA"/>
</dbReference>
<dbReference type="PANTHER" id="PTHR35176:SF2">
    <property type="entry name" value="F420H(2)-DEPENDENT REDUCTASE RV1155"/>
    <property type="match status" value="1"/>
</dbReference>
<dbReference type="GO" id="GO:0016627">
    <property type="term" value="F:oxidoreductase activity, acting on the CH-CH group of donors"/>
    <property type="evidence" value="ECO:0007669"/>
    <property type="project" value="TreeGrafter"/>
</dbReference>
<organism evidence="3 4">
    <name type="scientific">Candidatus Neomicrothrix parvicella RN1</name>
    <dbReference type="NCBI Taxonomy" id="1229780"/>
    <lineage>
        <taxon>Bacteria</taxon>
        <taxon>Bacillati</taxon>
        <taxon>Actinomycetota</taxon>
        <taxon>Acidimicrobiia</taxon>
        <taxon>Acidimicrobiales</taxon>
        <taxon>Microthrixaceae</taxon>
        <taxon>Candidatus Neomicrothrix</taxon>
    </lineage>
</organism>
<feature type="domain" description="Pyridoxamine 5'-phosphate oxidase N-terminal" evidence="2">
    <location>
        <begin position="11"/>
        <end position="132"/>
    </location>
</feature>
<proteinExistence type="predicted"/>
<comment type="caution">
    <text evidence="3">The sequence shown here is derived from an EMBL/GenBank/DDBJ whole genome shotgun (WGS) entry which is preliminary data.</text>
</comment>
<reference evidence="3 4" key="1">
    <citation type="journal article" date="2013" name="ISME J.">
        <title>Metabolic model for the filamentous 'Candidatus Microthrix parvicella' based on genomic and metagenomic analyses.</title>
        <authorList>
            <person name="Jon McIlroy S."/>
            <person name="Kristiansen R."/>
            <person name="Albertsen M."/>
            <person name="Michael Karst S."/>
            <person name="Rossetti S."/>
            <person name="Lund Nielsen J."/>
            <person name="Tandoi V."/>
            <person name="James Seviour R."/>
            <person name="Nielsen P.H."/>
        </authorList>
    </citation>
    <scope>NUCLEOTIDE SEQUENCE [LARGE SCALE GENOMIC DNA]</scope>
    <source>
        <strain evidence="3 4">RN1</strain>
    </source>
</reference>
<accession>R4Z0N8</accession>
<dbReference type="SUPFAM" id="SSF50475">
    <property type="entry name" value="FMN-binding split barrel"/>
    <property type="match status" value="1"/>
</dbReference>
<dbReference type="OrthoDB" id="1094370at2"/>
<sequence>MDLTDALTWAAKRKHGVLITIRSDGRPQSSDIVYGIRDGLFEISVTNGRAKTANMRRDPRVVLHLTDPATWSYVSFDARAELSESTKRAGDATSDLMVDYYAAVAGEPHPDLGEYRQAMADEGRLLVRLTPTGAVGQVH</sequence>
<dbReference type="InterPro" id="IPR052019">
    <property type="entry name" value="F420H2_bilvrd_red/Heme_oxyg"/>
</dbReference>
<dbReference type="RefSeq" id="WP_012228664.1">
    <property type="nucleotide sequence ID" value="NZ_HG422565.1"/>
</dbReference>
<dbReference type="GO" id="GO:0005829">
    <property type="term" value="C:cytosol"/>
    <property type="evidence" value="ECO:0007669"/>
    <property type="project" value="TreeGrafter"/>
</dbReference>
<dbReference type="HOGENOM" id="CLU_123922_0_1_11"/>
<dbReference type="GO" id="GO:0070967">
    <property type="term" value="F:coenzyme F420 binding"/>
    <property type="evidence" value="ECO:0007669"/>
    <property type="project" value="TreeGrafter"/>
</dbReference>
<keyword evidence="1" id="KW-0560">Oxidoreductase</keyword>
<name>R4Z0N8_9ACTN</name>
<dbReference type="InterPro" id="IPR019920">
    <property type="entry name" value="F420-binding_dom_put"/>
</dbReference>
<evidence type="ECO:0000313" key="4">
    <source>
        <dbReference type="Proteomes" id="UP000018291"/>
    </source>
</evidence>
<dbReference type="Pfam" id="PF01243">
    <property type="entry name" value="PNPOx_N"/>
    <property type="match status" value="1"/>
</dbReference>
<dbReference type="NCBIfam" id="TIGR03618">
    <property type="entry name" value="Rv1155_F420"/>
    <property type="match status" value="1"/>
</dbReference>
<evidence type="ECO:0000313" key="3">
    <source>
        <dbReference type="EMBL" id="CCM64489.1"/>
    </source>
</evidence>
<dbReference type="InterPro" id="IPR012349">
    <property type="entry name" value="Split_barrel_FMN-bd"/>
</dbReference>
<dbReference type="Gene3D" id="2.30.110.10">
    <property type="entry name" value="Electron Transport, Fmn-binding Protein, Chain A"/>
    <property type="match status" value="1"/>
</dbReference>
<evidence type="ECO:0000256" key="1">
    <source>
        <dbReference type="ARBA" id="ARBA00023002"/>
    </source>
</evidence>
<dbReference type="PANTHER" id="PTHR35176">
    <property type="entry name" value="HEME OXYGENASE HI_0854-RELATED"/>
    <property type="match status" value="1"/>
</dbReference>
<dbReference type="STRING" id="1229780.BN381_400007"/>
<evidence type="ECO:0000259" key="2">
    <source>
        <dbReference type="Pfam" id="PF01243"/>
    </source>
</evidence>
<gene>
    <name evidence="3" type="ORF">BN381_400007</name>
</gene>
<protein>
    <submittedName>
        <fullName evidence="3">Putative Pyridoxamine 5'-phosphate oxidase-related protein FMN-binding</fullName>
    </submittedName>
</protein>
<dbReference type="eggNOG" id="COG3576">
    <property type="taxonomic scope" value="Bacteria"/>
</dbReference>
<keyword evidence="4" id="KW-1185">Reference proteome</keyword>
<dbReference type="AlphaFoldDB" id="R4Z0N8"/>